<evidence type="ECO:0000259" key="4">
    <source>
        <dbReference type="PROSITE" id="PS50931"/>
    </source>
</evidence>
<name>A0ABV8P2F1_9BURK</name>
<evidence type="ECO:0000256" key="1">
    <source>
        <dbReference type="ARBA" id="ARBA00023015"/>
    </source>
</evidence>
<keyword evidence="6" id="KW-1185">Reference proteome</keyword>
<dbReference type="PANTHER" id="PTHR30419:SF8">
    <property type="entry name" value="NITROGEN ASSIMILATION TRANSCRIPTIONAL ACTIVATOR-RELATED"/>
    <property type="match status" value="1"/>
</dbReference>
<dbReference type="PANTHER" id="PTHR30419">
    <property type="entry name" value="HTH-TYPE TRANSCRIPTIONAL REGULATOR YBHD"/>
    <property type="match status" value="1"/>
</dbReference>
<protein>
    <submittedName>
        <fullName evidence="5">LysR family transcriptional regulator</fullName>
    </submittedName>
</protein>
<gene>
    <name evidence="5" type="ORF">ACFOY1_20750</name>
</gene>
<dbReference type="InterPro" id="IPR050950">
    <property type="entry name" value="HTH-type_LysR_regulators"/>
</dbReference>
<accession>A0ABV8P2F1</accession>
<dbReference type="RefSeq" id="WP_217966503.1">
    <property type="nucleotide sequence ID" value="NZ_JAHTBN010000015.1"/>
</dbReference>
<reference evidence="6" key="1">
    <citation type="journal article" date="2019" name="Int. J. Syst. Evol. Microbiol.">
        <title>The Global Catalogue of Microorganisms (GCM) 10K type strain sequencing project: providing services to taxonomists for standard genome sequencing and annotation.</title>
        <authorList>
            <consortium name="The Broad Institute Genomics Platform"/>
            <consortium name="The Broad Institute Genome Sequencing Center for Infectious Disease"/>
            <person name="Wu L."/>
            <person name="Ma J."/>
        </authorList>
    </citation>
    <scope>NUCLEOTIDE SEQUENCE [LARGE SCALE GENOMIC DNA]</scope>
    <source>
        <strain evidence="6">LMG 24813</strain>
    </source>
</reference>
<evidence type="ECO:0000313" key="6">
    <source>
        <dbReference type="Proteomes" id="UP001595848"/>
    </source>
</evidence>
<proteinExistence type="predicted"/>
<feature type="domain" description="HTH lysR-type" evidence="4">
    <location>
        <begin position="13"/>
        <end position="70"/>
    </location>
</feature>
<keyword evidence="3" id="KW-0804">Transcription</keyword>
<dbReference type="Pfam" id="PF00126">
    <property type="entry name" value="HTH_1"/>
    <property type="match status" value="1"/>
</dbReference>
<dbReference type="InterPro" id="IPR000847">
    <property type="entry name" value="LysR_HTH_N"/>
</dbReference>
<dbReference type="Pfam" id="PF03466">
    <property type="entry name" value="LysR_substrate"/>
    <property type="match status" value="1"/>
</dbReference>
<dbReference type="EMBL" id="JBHSBV010000012">
    <property type="protein sequence ID" value="MFC4203390.1"/>
    <property type="molecule type" value="Genomic_DNA"/>
</dbReference>
<keyword evidence="2" id="KW-0238">DNA-binding</keyword>
<organism evidence="5 6">
    <name type="scientific">Candidimonas humi</name>
    <dbReference type="NCBI Taxonomy" id="683355"/>
    <lineage>
        <taxon>Bacteria</taxon>
        <taxon>Pseudomonadati</taxon>
        <taxon>Pseudomonadota</taxon>
        <taxon>Betaproteobacteria</taxon>
        <taxon>Burkholderiales</taxon>
        <taxon>Alcaligenaceae</taxon>
        <taxon>Candidimonas</taxon>
    </lineage>
</organism>
<dbReference type="InterPro" id="IPR005119">
    <property type="entry name" value="LysR_subst-bd"/>
</dbReference>
<keyword evidence="1" id="KW-0805">Transcription regulation</keyword>
<evidence type="ECO:0000256" key="3">
    <source>
        <dbReference type="ARBA" id="ARBA00023163"/>
    </source>
</evidence>
<evidence type="ECO:0000256" key="2">
    <source>
        <dbReference type="ARBA" id="ARBA00023125"/>
    </source>
</evidence>
<dbReference type="Proteomes" id="UP001595848">
    <property type="component" value="Unassembled WGS sequence"/>
</dbReference>
<evidence type="ECO:0000313" key="5">
    <source>
        <dbReference type="EMBL" id="MFC4203390.1"/>
    </source>
</evidence>
<sequence>MTGNNLNALFGRLRLRQLNLLIAIGRHNSLRRAAAELAMTQSAASKALREVESILGDPLFERRRDGLYPNRLGECAINYAHVICRDVIALSDELDEIRHGRGGKVRVGVIMGGVPTVLKDAISQVCEENPNIAVEIHENTSAIMLSMLNSDKLDMVIGRTSVSPDADNYDYLHLAEESISVVAGGGNPLARRKRLKLEDLAHLRWISYPSRTPLNILLRQELGRAGINSAPAPIETASTFITVALLNDSSDLLALLPSDVARFFSGRGLVSILPVALRSHAQPYGLITRKRRNLGRAAKTLIEAIAGQRGAQAAAP</sequence>
<comment type="caution">
    <text evidence="5">The sequence shown here is derived from an EMBL/GenBank/DDBJ whole genome shotgun (WGS) entry which is preliminary data.</text>
</comment>
<dbReference type="PROSITE" id="PS50931">
    <property type="entry name" value="HTH_LYSR"/>
    <property type="match status" value="1"/>
</dbReference>